<reference evidence="2 3" key="1">
    <citation type="journal article" date="2020" name="Microb. Genom.">
        <title>Genetic diversity of clinical and environmental Mucorales isolates obtained from an investigation of mucormycosis cases among solid organ transplant recipients.</title>
        <authorList>
            <person name="Nguyen M.H."/>
            <person name="Kaul D."/>
            <person name="Muto C."/>
            <person name="Cheng S.J."/>
            <person name="Richter R.A."/>
            <person name="Bruno V.M."/>
            <person name="Liu G."/>
            <person name="Beyhan S."/>
            <person name="Sundermann A.J."/>
            <person name="Mounaud S."/>
            <person name="Pasculle A.W."/>
            <person name="Nierman W.C."/>
            <person name="Driscoll E."/>
            <person name="Cumbie R."/>
            <person name="Clancy C.J."/>
            <person name="Dupont C.L."/>
        </authorList>
    </citation>
    <scope>NUCLEOTIDE SEQUENCE [LARGE SCALE GENOMIC DNA]</scope>
    <source>
        <strain evidence="2 3">GL24</strain>
    </source>
</reference>
<feature type="region of interest" description="Disordered" evidence="1">
    <location>
        <begin position="176"/>
        <end position="274"/>
    </location>
</feature>
<evidence type="ECO:0000313" key="3">
    <source>
        <dbReference type="Proteomes" id="UP000740926"/>
    </source>
</evidence>
<evidence type="ECO:0000313" key="2">
    <source>
        <dbReference type="EMBL" id="KAG1547170.1"/>
    </source>
</evidence>
<evidence type="ECO:0000256" key="1">
    <source>
        <dbReference type="SAM" id="MobiDB-lite"/>
    </source>
</evidence>
<sequence length="274" mass="29747">MRWFRTRCTWAEVGVLLLATFMLFRPDWFMDHFAPQYESRPASDMLTIAAAMPDNGRLTVVLRGINLEGDELTKTVAVALPALEPGAAASGVDASEGASPAVGRQRLADAGLTLMSLGDQTQIGGVRFGSRAQRSGWEQGWDVLEVKAPNPQRWSDHWVYLPALLLLAGMWVRQGRRDGGSPEPLHRAIGVVAHPPRGQGQLRGEDGHGDAGCRQGRHRREQAQAPAREQKGANDGLHQIVRQRHPAGRRQPCAHGPENPCPQGQQKGGGVGHA</sequence>
<dbReference type="Pfam" id="PF11874">
    <property type="entry name" value="DUF3394"/>
    <property type="match status" value="1"/>
</dbReference>
<comment type="caution">
    <text evidence="2">The sequence shown here is derived from an EMBL/GenBank/DDBJ whole genome shotgun (WGS) entry which is preliminary data.</text>
</comment>
<organism evidence="2 3">
    <name type="scientific">Rhizopus delemar</name>
    <dbReference type="NCBI Taxonomy" id="936053"/>
    <lineage>
        <taxon>Eukaryota</taxon>
        <taxon>Fungi</taxon>
        <taxon>Fungi incertae sedis</taxon>
        <taxon>Mucoromycota</taxon>
        <taxon>Mucoromycotina</taxon>
        <taxon>Mucoromycetes</taxon>
        <taxon>Mucorales</taxon>
        <taxon>Mucorineae</taxon>
        <taxon>Rhizopodaceae</taxon>
        <taxon>Rhizopus</taxon>
    </lineage>
</organism>
<proteinExistence type="predicted"/>
<accession>A0A9P6YFF2</accession>
<dbReference type="EMBL" id="JAANIU010005503">
    <property type="protein sequence ID" value="KAG1547170.1"/>
    <property type="molecule type" value="Genomic_DNA"/>
</dbReference>
<dbReference type="InterPro" id="IPR021814">
    <property type="entry name" value="DUF3394"/>
</dbReference>
<name>A0A9P6YFF2_9FUNG</name>
<protein>
    <submittedName>
        <fullName evidence="2">Uncharacterized protein</fullName>
    </submittedName>
</protein>
<dbReference type="Proteomes" id="UP000740926">
    <property type="component" value="Unassembled WGS sequence"/>
</dbReference>
<feature type="compositionally biased region" description="Basic and acidic residues" evidence="1">
    <location>
        <begin position="176"/>
        <end position="186"/>
    </location>
</feature>
<dbReference type="AlphaFoldDB" id="A0A9P6YFF2"/>
<keyword evidence="3" id="KW-1185">Reference proteome</keyword>
<gene>
    <name evidence="2" type="ORF">G6F50_013569</name>
</gene>